<evidence type="ECO:0000313" key="1">
    <source>
        <dbReference type="EMBL" id="RGS43506.1"/>
    </source>
</evidence>
<protein>
    <submittedName>
        <fullName evidence="1">Uncharacterized protein</fullName>
    </submittedName>
</protein>
<gene>
    <name evidence="1" type="ORF">DWX94_04100</name>
</gene>
<dbReference type="EMBL" id="QRVK01000006">
    <property type="protein sequence ID" value="RGS43506.1"/>
    <property type="molecule type" value="Genomic_DNA"/>
</dbReference>
<dbReference type="Proteomes" id="UP000283295">
    <property type="component" value="Unassembled WGS sequence"/>
</dbReference>
<accession>A0A3R5WPB7</accession>
<name>A0A3R5WPB7_9FIRM</name>
<organism evidence="1 2">
    <name type="scientific">Coprococcus eutactus</name>
    <dbReference type="NCBI Taxonomy" id="33043"/>
    <lineage>
        <taxon>Bacteria</taxon>
        <taxon>Bacillati</taxon>
        <taxon>Bacillota</taxon>
        <taxon>Clostridia</taxon>
        <taxon>Lachnospirales</taxon>
        <taxon>Lachnospiraceae</taxon>
        <taxon>Coprococcus</taxon>
    </lineage>
</organism>
<proteinExistence type="predicted"/>
<comment type="caution">
    <text evidence="1">The sequence shown here is derived from an EMBL/GenBank/DDBJ whole genome shotgun (WGS) entry which is preliminary data.</text>
</comment>
<sequence length="159" mass="18393">MGRKVSDMNPKKIFQCEVCNIRVEDWVTVELDPDDVHQIDMQFSYCPKCGTPLGKKLYLNRREQALNSIYAVSGADTCDSIRVVTDFGIIALRVNEPFYLQKNRYRVSVATNRVSDKSFYNVEICRNNMWQLTVISKSTMAECLLTLAKKLRNREEIVK</sequence>
<evidence type="ECO:0000313" key="2">
    <source>
        <dbReference type="Proteomes" id="UP000283295"/>
    </source>
</evidence>
<dbReference type="AlphaFoldDB" id="A0A3R5WPB7"/>
<reference evidence="1 2" key="1">
    <citation type="submission" date="2018-08" db="EMBL/GenBank/DDBJ databases">
        <title>A genome reference for cultivated species of the human gut microbiota.</title>
        <authorList>
            <person name="Zou Y."/>
            <person name="Xue W."/>
            <person name="Luo G."/>
        </authorList>
    </citation>
    <scope>NUCLEOTIDE SEQUENCE [LARGE SCALE GENOMIC DNA]</scope>
    <source>
        <strain evidence="1 2">AF22-21</strain>
    </source>
</reference>